<dbReference type="Pfam" id="PF01150">
    <property type="entry name" value="GDA1_CD39"/>
    <property type="match status" value="2"/>
</dbReference>
<evidence type="ECO:0000256" key="1">
    <source>
        <dbReference type="ARBA" id="ARBA00022801"/>
    </source>
</evidence>
<keyword evidence="2" id="KW-0732">Signal</keyword>
<dbReference type="Gene3D" id="3.30.420.150">
    <property type="entry name" value="Exopolyphosphatase. Domain 2"/>
    <property type="match status" value="1"/>
</dbReference>
<accession>A0A427U1F2</accession>
<feature type="chain" id="PRO_5019012148" evidence="2">
    <location>
        <begin position="26"/>
        <end position="371"/>
    </location>
</feature>
<proteinExistence type="predicted"/>
<comment type="caution">
    <text evidence="3">The sequence shown here is derived from an EMBL/GenBank/DDBJ whole genome shotgun (WGS) entry which is preliminary data.</text>
</comment>
<name>A0A427U1F2_9VIBR</name>
<dbReference type="Gene3D" id="3.30.420.40">
    <property type="match status" value="1"/>
</dbReference>
<evidence type="ECO:0000256" key="2">
    <source>
        <dbReference type="SAM" id="SignalP"/>
    </source>
</evidence>
<dbReference type="InterPro" id="IPR000407">
    <property type="entry name" value="GDA1_CD39_NTPase"/>
</dbReference>
<keyword evidence="1" id="KW-0378">Hydrolase</keyword>
<dbReference type="GO" id="GO:0009134">
    <property type="term" value="P:nucleoside diphosphate catabolic process"/>
    <property type="evidence" value="ECO:0007669"/>
    <property type="project" value="TreeGrafter"/>
</dbReference>
<sequence length="371" mass="40655">MTGIAMNITKLSSLVAIFLTSSALAESTFVVDAGSSGSRLFEYHYHYDESAKHDLAVIDREVTYTNIKGGVQDIAPSKLEPYLEQLFGQTTTTPDHIYFYSTAGMRTISSNDRNKINQSVLATLTQRFPKADVKVKTITGQVEGTYAWLTANYINGAFSNNEITKGIIDLGGASTQISFESKIGDNLIDVAVGDLKFTLSSTSFLGLGQDLALKQYINEPACFPIDYVLPNGLQGTGIFSECVNKVEPLINGVHQVNQKQLKPENNTGFYAISGYFFTSKDLGITQSFNLSNLESKGKDVCSQKWQPTDQNGDDSQPNSYLYTNCFNAAYQHTLITQGYQLADDKTDIKAVEELNGNTISWTLGPILAPDL</sequence>
<keyword evidence="4" id="KW-1185">Reference proteome</keyword>
<dbReference type="PANTHER" id="PTHR11782">
    <property type="entry name" value="ADENOSINE/GUANOSINE DIPHOSPHATASE"/>
    <property type="match status" value="1"/>
</dbReference>
<dbReference type="OrthoDB" id="5640341at2"/>
<dbReference type="AlphaFoldDB" id="A0A427U1F2"/>
<dbReference type="Proteomes" id="UP000269041">
    <property type="component" value="Unassembled WGS sequence"/>
</dbReference>
<dbReference type="PANTHER" id="PTHR11782:SF83">
    <property type="entry name" value="GUANOSINE-DIPHOSPHATASE"/>
    <property type="match status" value="1"/>
</dbReference>
<protein>
    <submittedName>
        <fullName evidence="3">Uncharacterized protein</fullName>
    </submittedName>
</protein>
<evidence type="ECO:0000313" key="3">
    <source>
        <dbReference type="EMBL" id="RSD30479.1"/>
    </source>
</evidence>
<dbReference type="GO" id="GO:0017110">
    <property type="term" value="F:nucleoside diphosphate phosphatase activity"/>
    <property type="evidence" value="ECO:0007669"/>
    <property type="project" value="TreeGrafter"/>
</dbReference>
<dbReference type="PROSITE" id="PS01238">
    <property type="entry name" value="GDA1_CD39_NTPASE"/>
    <property type="match status" value="1"/>
</dbReference>
<gene>
    <name evidence="3" type="ORF">EJA03_13650</name>
</gene>
<feature type="signal peptide" evidence="2">
    <location>
        <begin position="1"/>
        <end position="25"/>
    </location>
</feature>
<dbReference type="GO" id="GO:0016020">
    <property type="term" value="C:membrane"/>
    <property type="evidence" value="ECO:0007669"/>
    <property type="project" value="TreeGrafter"/>
</dbReference>
<dbReference type="EMBL" id="RSFA01000065">
    <property type="protein sequence ID" value="RSD30479.1"/>
    <property type="molecule type" value="Genomic_DNA"/>
</dbReference>
<reference evidence="3 4" key="1">
    <citation type="submission" date="2018-12" db="EMBL/GenBank/DDBJ databases">
        <title>Genomic taxonomy of the Vibrionaceae family.</title>
        <authorList>
            <person name="Gomez-Gil B."/>
            <person name="Enciso-Ibarra K."/>
        </authorList>
    </citation>
    <scope>NUCLEOTIDE SEQUENCE [LARGE SCALE GENOMIC DNA]</scope>
    <source>
        <strain evidence="3 4">CAIM 594</strain>
    </source>
</reference>
<evidence type="ECO:0000313" key="4">
    <source>
        <dbReference type="Proteomes" id="UP000269041"/>
    </source>
</evidence>
<organism evidence="3 4">
    <name type="scientific">Vibrio pectenicida</name>
    <dbReference type="NCBI Taxonomy" id="62763"/>
    <lineage>
        <taxon>Bacteria</taxon>
        <taxon>Pseudomonadati</taxon>
        <taxon>Pseudomonadota</taxon>
        <taxon>Gammaproteobacteria</taxon>
        <taxon>Vibrionales</taxon>
        <taxon>Vibrionaceae</taxon>
        <taxon>Vibrio</taxon>
    </lineage>
</organism>